<evidence type="ECO:0000313" key="1">
    <source>
        <dbReference type="EMBL" id="SDC34993.1"/>
    </source>
</evidence>
<protein>
    <submittedName>
        <fullName evidence="1">Uncharacterized protein</fullName>
    </submittedName>
</protein>
<evidence type="ECO:0000313" key="2">
    <source>
        <dbReference type="Proteomes" id="UP000199628"/>
    </source>
</evidence>
<name>A0A1G6KVM7_9RHOB</name>
<dbReference type="AlphaFoldDB" id="A0A1G6KVM7"/>
<dbReference type="Proteomes" id="UP000199628">
    <property type="component" value="Unassembled WGS sequence"/>
</dbReference>
<dbReference type="RefSeq" id="WP_093027477.1">
    <property type="nucleotide sequence ID" value="NZ_FMZV01000002.1"/>
</dbReference>
<reference evidence="2" key="1">
    <citation type="submission" date="2016-10" db="EMBL/GenBank/DDBJ databases">
        <authorList>
            <person name="Varghese N."/>
            <person name="Submissions S."/>
        </authorList>
    </citation>
    <scope>NUCLEOTIDE SEQUENCE [LARGE SCALE GENOMIC DNA]</scope>
    <source>
        <strain evidence="2">CGMCC 1.9108</strain>
    </source>
</reference>
<accession>A0A1G6KVM7</accession>
<dbReference type="EMBL" id="FMZV01000002">
    <property type="protein sequence ID" value="SDC34993.1"/>
    <property type="molecule type" value="Genomic_DNA"/>
</dbReference>
<keyword evidence="2" id="KW-1185">Reference proteome</keyword>
<sequence>MSGTIRPKRHLLVAGMSFADVESALSLARLIVERLPATPSGLLVETQFANLVTGERHRIVAAGGLLREIPSIEQLKRITSGEARMLKALLAGLAAGGSAPGTFDVAEGDLVTCACAALGEEDVLLLCQRRILRLRGSVLLLGAASLHSETSLAVAQALARANAAILQEIPLSDDVDEAAVFALVDRSPATAIIVDLNIGPIRTEEGLRRLVSAARCPVVVIGANRTRQSVADTQSGAAGKFAT</sequence>
<dbReference type="STRING" id="639004.SAMN04488239_10265"/>
<proteinExistence type="predicted"/>
<dbReference type="OrthoDB" id="7738517at2"/>
<organism evidence="1 2">
    <name type="scientific">Ruegeria marina</name>
    <dbReference type="NCBI Taxonomy" id="639004"/>
    <lineage>
        <taxon>Bacteria</taxon>
        <taxon>Pseudomonadati</taxon>
        <taxon>Pseudomonadota</taxon>
        <taxon>Alphaproteobacteria</taxon>
        <taxon>Rhodobacterales</taxon>
        <taxon>Roseobacteraceae</taxon>
        <taxon>Ruegeria</taxon>
    </lineage>
</organism>
<gene>
    <name evidence="1" type="ORF">SAMN04488239_10265</name>
</gene>